<dbReference type="OrthoDB" id="10452222at2759"/>
<dbReference type="InParanoid" id="D2VM85"/>
<dbReference type="VEuPathDB" id="AmoebaDB:NAEGRDRAFT_70048"/>
<dbReference type="RefSeq" id="XP_002674761.1">
    <property type="nucleotide sequence ID" value="XM_002674715.1"/>
</dbReference>
<name>D2VM85_NAEGR</name>
<gene>
    <name evidence="2" type="ORF">NAEGRDRAFT_70048</name>
</gene>
<keyword evidence="3" id="KW-1185">Reference proteome</keyword>
<feature type="transmembrane region" description="Helical" evidence="1">
    <location>
        <begin position="111"/>
        <end position="132"/>
    </location>
</feature>
<accession>D2VM85</accession>
<keyword evidence="1" id="KW-0812">Transmembrane</keyword>
<proteinExistence type="predicted"/>
<evidence type="ECO:0000313" key="3">
    <source>
        <dbReference type="Proteomes" id="UP000006671"/>
    </source>
</evidence>
<protein>
    <submittedName>
        <fullName evidence="2">Predicted protein</fullName>
    </submittedName>
</protein>
<evidence type="ECO:0000256" key="1">
    <source>
        <dbReference type="SAM" id="Phobius"/>
    </source>
</evidence>
<reference evidence="2 3" key="1">
    <citation type="journal article" date="2010" name="Cell">
        <title>The genome of Naegleria gruberi illuminates early eukaryotic versatility.</title>
        <authorList>
            <person name="Fritz-Laylin L.K."/>
            <person name="Prochnik S.E."/>
            <person name="Ginger M.L."/>
            <person name="Dacks J.B."/>
            <person name="Carpenter M.L."/>
            <person name="Field M.C."/>
            <person name="Kuo A."/>
            <person name="Paredez A."/>
            <person name="Chapman J."/>
            <person name="Pham J."/>
            <person name="Shu S."/>
            <person name="Neupane R."/>
            <person name="Cipriano M."/>
            <person name="Mancuso J."/>
            <person name="Tu H."/>
            <person name="Salamov A."/>
            <person name="Lindquist E."/>
            <person name="Shapiro H."/>
            <person name="Lucas S."/>
            <person name="Grigoriev I.V."/>
            <person name="Cande W.Z."/>
            <person name="Fulton C."/>
            <person name="Rokhsar D.S."/>
            <person name="Dawson S.C."/>
        </authorList>
    </citation>
    <scope>NUCLEOTIDE SEQUENCE [LARGE SCALE GENOMIC DNA]</scope>
    <source>
        <strain evidence="2 3">NEG-M</strain>
    </source>
</reference>
<dbReference type="EMBL" id="GG738882">
    <property type="protein sequence ID" value="EFC42017.1"/>
    <property type="molecule type" value="Genomic_DNA"/>
</dbReference>
<dbReference type="OMA" id="HATIGCS"/>
<keyword evidence="1" id="KW-1133">Transmembrane helix</keyword>
<sequence>MIRRKLNHSSKISIQLYHHFKIGNIRKCCYSTINDSKINASELTEKKEQNNIVNTEIESDNEKSFLHGLTDTLGSIQTTFSQWRHRLQVTNDQLEKIEKSRSGRGKWHRGLFFFAVCLFHIIFFLNFNLLAISDWTEQHVKQEIAKTLSDEGSFTMYMLSLYSQKPTKDIRETQALNREKFYSNRELARLSFEKVSLEQKVQETKS</sequence>
<dbReference type="AlphaFoldDB" id="D2VM85"/>
<organism evidence="3">
    <name type="scientific">Naegleria gruberi</name>
    <name type="common">Amoeba</name>
    <dbReference type="NCBI Taxonomy" id="5762"/>
    <lineage>
        <taxon>Eukaryota</taxon>
        <taxon>Discoba</taxon>
        <taxon>Heterolobosea</taxon>
        <taxon>Tetramitia</taxon>
        <taxon>Eutetramitia</taxon>
        <taxon>Vahlkampfiidae</taxon>
        <taxon>Naegleria</taxon>
    </lineage>
</organism>
<evidence type="ECO:0000313" key="2">
    <source>
        <dbReference type="EMBL" id="EFC42017.1"/>
    </source>
</evidence>
<dbReference type="KEGG" id="ngr:NAEGRDRAFT_70048"/>
<dbReference type="Proteomes" id="UP000006671">
    <property type="component" value="Unassembled WGS sequence"/>
</dbReference>
<keyword evidence="1" id="KW-0472">Membrane</keyword>
<dbReference type="GeneID" id="8851560"/>